<dbReference type="InterPro" id="IPR000571">
    <property type="entry name" value="Znf_CCCH"/>
</dbReference>
<accession>A0A0P1BG34</accession>
<sequence length="652" mass="70541">MPATSDLSNAQSGWYLEPQGALVSPLGEVYDLDPNLFKSQQHSVSQDQLLESRTTEASSLPDNVQTYSSRSTYDFATWFRDLPQADEGDAEQWRNLPSPPFQPRKSPYLGEDVLEASSDASGARFDDLDPTIGTSSPSSFVCARAAAIERLGALQATQMDSTAVAASSRRPAISPLRLAAQQGVTFEPVRRASPNSATQLNSRSAFHSGLGASPALPHLSRESPASASVQVSDSPQTPNPLLTGHTIGARSFSPTFHGDVPQLPATGPAHDRAATICTTFNHNALGLYTDDGAQYSIGRNAWPSPVSAPSLLVRQDHVEEAAAWMTLQKVQSEQMHHQQLLENLHLLKFWQEQADSQTLSNQRLPHNNGRVDGGPSPYNRKLGLYKTELCRSWEERGDCRYGKCECQFAHGPHELRPIERHAKYKTGEVYKAPGLAANRAEAKISSLSAANDRAVQNLRKVWTTAASAAATQPTTDIPRSGAPLLARVGLSPGKVTERSNMLETHAWPSSATLPQTTTAPISSKSLQKAMDFGQSAVIDSSLSHGNLHSGQQHFSGASSGEGLSAQDFVRRRSSSTPHPDNSGAANLWKKTLPSTMDLKGAPEPIRPEDRRRELTSSSDFSWISDFNESLRLSSTSSTSAGAAPKTKMFYHA</sequence>
<feature type="compositionally biased region" description="Polar residues" evidence="6">
    <location>
        <begin position="223"/>
        <end position="238"/>
    </location>
</feature>
<feature type="region of interest" description="Disordered" evidence="6">
    <location>
        <begin position="43"/>
        <end position="64"/>
    </location>
</feature>
<feature type="region of interest" description="Disordered" evidence="6">
    <location>
        <begin position="358"/>
        <end position="377"/>
    </location>
</feature>
<dbReference type="InterPro" id="IPR036855">
    <property type="entry name" value="Znf_CCCH_sf"/>
</dbReference>
<dbReference type="SMART" id="SM00356">
    <property type="entry name" value="ZnF_C3H1"/>
    <property type="match status" value="1"/>
</dbReference>
<dbReference type="Pfam" id="PF00642">
    <property type="entry name" value="zf-CCCH"/>
    <property type="match status" value="1"/>
</dbReference>
<keyword evidence="2" id="KW-0677">Repeat</keyword>
<evidence type="ECO:0000256" key="3">
    <source>
        <dbReference type="ARBA" id="ARBA00022771"/>
    </source>
</evidence>
<keyword evidence="4 5" id="KW-0862">Zinc</keyword>
<dbReference type="EMBL" id="CCYA01000243">
    <property type="protein sequence ID" value="CEH14558.1"/>
    <property type="molecule type" value="Genomic_DNA"/>
</dbReference>
<keyword evidence="3 5" id="KW-0863">Zinc-finger</keyword>
<dbReference type="GO" id="GO:0003729">
    <property type="term" value="F:mRNA binding"/>
    <property type="evidence" value="ECO:0007669"/>
    <property type="project" value="InterPro"/>
</dbReference>
<evidence type="ECO:0000256" key="2">
    <source>
        <dbReference type="ARBA" id="ARBA00022737"/>
    </source>
</evidence>
<dbReference type="InterPro" id="IPR045877">
    <property type="entry name" value="ZFP36-like"/>
</dbReference>
<feature type="compositionally biased region" description="Basic and acidic residues" evidence="6">
    <location>
        <begin position="605"/>
        <end position="614"/>
    </location>
</feature>
<dbReference type="Gene3D" id="4.10.1000.10">
    <property type="entry name" value="Zinc finger, CCCH-type"/>
    <property type="match status" value="1"/>
</dbReference>
<proteinExistence type="predicted"/>
<evidence type="ECO:0000313" key="8">
    <source>
        <dbReference type="EMBL" id="CEH14558.1"/>
    </source>
</evidence>
<dbReference type="OrthoDB" id="410307at2759"/>
<feature type="domain" description="C3H1-type" evidence="7">
    <location>
        <begin position="384"/>
        <end position="413"/>
    </location>
</feature>
<feature type="region of interest" description="Disordered" evidence="6">
    <location>
        <begin position="631"/>
        <end position="652"/>
    </location>
</feature>
<keyword evidence="1 5" id="KW-0479">Metal-binding</keyword>
<evidence type="ECO:0000256" key="1">
    <source>
        <dbReference type="ARBA" id="ARBA00022723"/>
    </source>
</evidence>
<feature type="zinc finger region" description="C3H1-type" evidence="5">
    <location>
        <begin position="384"/>
        <end position="413"/>
    </location>
</feature>
<protein>
    <submittedName>
        <fullName evidence="8">Ccch-type zn-finger protein</fullName>
    </submittedName>
</protein>
<evidence type="ECO:0000256" key="5">
    <source>
        <dbReference type="PROSITE-ProRule" id="PRU00723"/>
    </source>
</evidence>
<evidence type="ECO:0000313" key="9">
    <source>
        <dbReference type="Proteomes" id="UP000054845"/>
    </source>
</evidence>
<dbReference type="FunFam" id="4.10.1000.10:FF:000001">
    <property type="entry name" value="zinc finger CCCH domain-containing protein 15-like"/>
    <property type="match status" value="1"/>
</dbReference>
<dbReference type="SUPFAM" id="SSF90229">
    <property type="entry name" value="CCCH zinc finger"/>
    <property type="match status" value="1"/>
</dbReference>
<evidence type="ECO:0000259" key="7">
    <source>
        <dbReference type="PROSITE" id="PS50103"/>
    </source>
</evidence>
<evidence type="ECO:0000256" key="6">
    <source>
        <dbReference type="SAM" id="MobiDB-lite"/>
    </source>
</evidence>
<dbReference type="GO" id="GO:0008270">
    <property type="term" value="F:zinc ion binding"/>
    <property type="evidence" value="ECO:0007669"/>
    <property type="project" value="UniProtKB-KW"/>
</dbReference>
<keyword evidence="9" id="KW-1185">Reference proteome</keyword>
<feature type="region of interest" description="Disordered" evidence="6">
    <location>
        <begin position="206"/>
        <end position="238"/>
    </location>
</feature>
<dbReference type="STRING" id="401625.A0A0P1BG34"/>
<dbReference type="Proteomes" id="UP000054845">
    <property type="component" value="Unassembled WGS sequence"/>
</dbReference>
<reference evidence="8 9" key="1">
    <citation type="submission" date="2014-09" db="EMBL/GenBank/DDBJ databases">
        <authorList>
            <person name="Magalhaes I.L.F."/>
            <person name="Oliveira U."/>
            <person name="Santos F.R."/>
            <person name="Vidigal T.H.D.A."/>
            <person name="Brescovit A.D."/>
            <person name="Santos A.J."/>
        </authorList>
    </citation>
    <scope>NUCLEOTIDE SEQUENCE [LARGE SCALE GENOMIC DNA]</scope>
</reference>
<dbReference type="PANTHER" id="PTHR12547">
    <property type="entry name" value="CCCH ZINC FINGER/TIS11-RELATED"/>
    <property type="match status" value="1"/>
</dbReference>
<organism evidence="8 9">
    <name type="scientific">Ceraceosorus bombacis</name>
    <dbReference type="NCBI Taxonomy" id="401625"/>
    <lineage>
        <taxon>Eukaryota</taxon>
        <taxon>Fungi</taxon>
        <taxon>Dikarya</taxon>
        <taxon>Basidiomycota</taxon>
        <taxon>Ustilaginomycotina</taxon>
        <taxon>Exobasidiomycetes</taxon>
        <taxon>Ceraceosorales</taxon>
        <taxon>Ceraceosoraceae</taxon>
        <taxon>Ceraceosorus</taxon>
    </lineage>
</organism>
<evidence type="ECO:0000256" key="4">
    <source>
        <dbReference type="ARBA" id="ARBA00022833"/>
    </source>
</evidence>
<feature type="region of interest" description="Disordered" evidence="6">
    <location>
        <begin position="569"/>
        <end position="617"/>
    </location>
</feature>
<name>A0A0P1BG34_9BASI</name>
<dbReference type="PROSITE" id="PS50103">
    <property type="entry name" value="ZF_C3H1"/>
    <property type="match status" value="1"/>
</dbReference>
<dbReference type="AlphaFoldDB" id="A0A0P1BG34"/>